<dbReference type="STRING" id="1503.CLPU_17c00730"/>
<dbReference type="Gene3D" id="3.40.50.150">
    <property type="entry name" value="Vaccinia Virus protein VP39"/>
    <property type="match status" value="1"/>
</dbReference>
<evidence type="ECO:0000259" key="6">
    <source>
        <dbReference type="PROSITE" id="PS50123"/>
    </source>
</evidence>
<dbReference type="InterPro" id="IPR050903">
    <property type="entry name" value="Bact_Chemotaxis_MeTrfase"/>
</dbReference>
<dbReference type="Pfam" id="PF01739">
    <property type="entry name" value="CheR"/>
    <property type="match status" value="1"/>
</dbReference>
<comment type="catalytic activity">
    <reaction evidence="1">
        <text>L-glutamyl-[protein] + S-adenosyl-L-methionine = [protein]-L-glutamate 5-O-methyl ester + S-adenosyl-L-homocysteine</text>
        <dbReference type="Rhea" id="RHEA:24452"/>
        <dbReference type="Rhea" id="RHEA-COMP:10208"/>
        <dbReference type="Rhea" id="RHEA-COMP:10311"/>
        <dbReference type="ChEBI" id="CHEBI:29973"/>
        <dbReference type="ChEBI" id="CHEBI:57856"/>
        <dbReference type="ChEBI" id="CHEBI:59789"/>
        <dbReference type="ChEBI" id="CHEBI:82795"/>
        <dbReference type="EC" id="2.1.1.80"/>
    </reaction>
</comment>
<protein>
    <recommendedName>
        <fullName evidence="2">protein-glutamate O-methyltransferase</fullName>
        <ecNumber evidence="2">2.1.1.80</ecNumber>
    </recommendedName>
</protein>
<dbReference type="InterPro" id="IPR022642">
    <property type="entry name" value="CheR_C"/>
</dbReference>
<dbReference type="RefSeq" id="WP_050356287.1">
    <property type="nucleotide sequence ID" value="NZ_LGSS01000017.1"/>
</dbReference>
<dbReference type="SUPFAM" id="SSF53335">
    <property type="entry name" value="S-adenosyl-L-methionine-dependent methyltransferases"/>
    <property type="match status" value="1"/>
</dbReference>
<evidence type="ECO:0000313" key="7">
    <source>
        <dbReference type="EMBL" id="KNF07448.1"/>
    </source>
</evidence>
<dbReference type="InterPro" id="IPR022641">
    <property type="entry name" value="CheR_N"/>
</dbReference>
<dbReference type="PRINTS" id="PR00996">
    <property type="entry name" value="CHERMTFRASE"/>
</dbReference>
<dbReference type="Proteomes" id="UP000037267">
    <property type="component" value="Unassembled WGS sequence"/>
</dbReference>
<feature type="domain" description="CheR-type methyltransferase" evidence="6">
    <location>
        <begin position="1"/>
        <end position="257"/>
    </location>
</feature>
<keyword evidence="5" id="KW-0949">S-adenosyl-L-methionine</keyword>
<name>A0A0L0W7C4_GOTPU</name>
<evidence type="ECO:0000313" key="8">
    <source>
        <dbReference type="Proteomes" id="UP000037267"/>
    </source>
</evidence>
<proteinExistence type="predicted"/>
<dbReference type="PANTHER" id="PTHR24422">
    <property type="entry name" value="CHEMOTAXIS PROTEIN METHYLTRANSFERASE"/>
    <property type="match status" value="1"/>
</dbReference>
<dbReference type="EMBL" id="LGSS01000017">
    <property type="protein sequence ID" value="KNF07448.1"/>
    <property type="molecule type" value="Genomic_DNA"/>
</dbReference>
<dbReference type="GO" id="GO:0008983">
    <property type="term" value="F:protein-glutamate O-methyltransferase activity"/>
    <property type="evidence" value="ECO:0007669"/>
    <property type="project" value="UniProtKB-EC"/>
</dbReference>
<dbReference type="InterPro" id="IPR036804">
    <property type="entry name" value="CheR_N_sf"/>
</dbReference>
<reference evidence="8" key="1">
    <citation type="submission" date="2015-07" db="EMBL/GenBank/DDBJ databases">
        <title>Draft genome sequence of the purine-degrading Gottschalkia purinilyticum DSM 1384 (formerly Clostridium purinilyticum).</title>
        <authorList>
            <person name="Poehlein A."/>
            <person name="Schiel-Bengelsdorf B."/>
            <person name="Bengelsdorf F.R."/>
            <person name="Daniel R."/>
            <person name="Duerre P."/>
        </authorList>
    </citation>
    <scope>NUCLEOTIDE SEQUENCE [LARGE SCALE GENOMIC DNA]</scope>
    <source>
        <strain evidence="8">DSM 1384</strain>
    </source>
</reference>
<evidence type="ECO:0000256" key="1">
    <source>
        <dbReference type="ARBA" id="ARBA00001541"/>
    </source>
</evidence>
<dbReference type="PANTHER" id="PTHR24422:SF19">
    <property type="entry name" value="CHEMOTAXIS PROTEIN METHYLTRANSFERASE"/>
    <property type="match status" value="1"/>
</dbReference>
<evidence type="ECO:0000256" key="2">
    <source>
        <dbReference type="ARBA" id="ARBA00012534"/>
    </source>
</evidence>
<dbReference type="EC" id="2.1.1.80" evidence="2"/>
<evidence type="ECO:0000256" key="5">
    <source>
        <dbReference type="ARBA" id="ARBA00022691"/>
    </source>
</evidence>
<dbReference type="CDD" id="cd02440">
    <property type="entry name" value="AdoMet_MTases"/>
    <property type="match status" value="1"/>
</dbReference>
<evidence type="ECO:0000256" key="4">
    <source>
        <dbReference type="ARBA" id="ARBA00022679"/>
    </source>
</evidence>
<accession>A0A0L0W7C4</accession>
<organism evidence="7 8">
    <name type="scientific">Gottschalkia purinilytica</name>
    <name type="common">Clostridium purinilyticum</name>
    <dbReference type="NCBI Taxonomy" id="1503"/>
    <lineage>
        <taxon>Bacteria</taxon>
        <taxon>Bacillati</taxon>
        <taxon>Bacillota</taxon>
        <taxon>Tissierellia</taxon>
        <taxon>Tissierellales</taxon>
        <taxon>Gottschalkiaceae</taxon>
        <taxon>Gottschalkia</taxon>
    </lineage>
</organism>
<comment type="caution">
    <text evidence="7">The sequence shown here is derived from an EMBL/GenBank/DDBJ whole genome shotgun (WGS) entry which is preliminary data.</text>
</comment>
<dbReference type="AlphaFoldDB" id="A0A0L0W7C4"/>
<gene>
    <name evidence="7" type="primary">cheR</name>
    <name evidence="7" type="ORF">CLPU_17c00730</name>
</gene>
<dbReference type="SMART" id="SM00138">
    <property type="entry name" value="MeTrc"/>
    <property type="match status" value="1"/>
</dbReference>
<dbReference type="InterPro" id="IPR029063">
    <property type="entry name" value="SAM-dependent_MTases_sf"/>
</dbReference>
<dbReference type="PROSITE" id="PS50123">
    <property type="entry name" value="CHER"/>
    <property type="match status" value="1"/>
</dbReference>
<dbReference type="Gene3D" id="1.10.155.10">
    <property type="entry name" value="Chemotaxis receptor methyltransferase CheR, N-terminal domain"/>
    <property type="match status" value="1"/>
</dbReference>
<keyword evidence="4 7" id="KW-0808">Transferase</keyword>
<dbReference type="InterPro" id="IPR000780">
    <property type="entry name" value="CheR_MeTrfase"/>
</dbReference>
<dbReference type="OrthoDB" id="9816309at2"/>
<dbReference type="SUPFAM" id="SSF47757">
    <property type="entry name" value="Chemotaxis receptor methyltransferase CheR, N-terminal domain"/>
    <property type="match status" value="1"/>
</dbReference>
<keyword evidence="8" id="KW-1185">Reference proteome</keyword>
<keyword evidence="3 7" id="KW-0489">Methyltransferase</keyword>
<dbReference type="Pfam" id="PF03705">
    <property type="entry name" value="CheR_N"/>
    <property type="match status" value="1"/>
</dbReference>
<dbReference type="PATRIC" id="fig|1503.3.peg.752"/>
<sequence>MDKYEAFKKNIYSLTNINLSCYKEKQMKRRIESLISRNGYKNFDDYYIALKKDKKLFNEFINYLTINVSEFYRNPAQWMCLEKDILPNLIKKYKKLTIWSSACSTGEEPYSLVMLLSKFYNLKDVKIIATDIDAGAIEKAKLGVYSEKSLQNLPNDFKLKYFDKIGMSYKIKEDIKSCVDFKKLNLLEDRYPMDCHIILCRNVLIYFTEETKNIIYKKFHDSLSKDGILFVGSTEQIIMPDRYNLKSTKMFFYQKEA</sequence>
<dbReference type="GO" id="GO:0032259">
    <property type="term" value="P:methylation"/>
    <property type="evidence" value="ECO:0007669"/>
    <property type="project" value="UniProtKB-KW"/>
</dbReference>
<evidence type="ECO:0000256" key="3">
    <source>
        <dbReference type="ARBA" id="ARBA00022603"/>
    </source>
</evidence>